<dbReference type="EMBL" id="BHYL01000168">
    <property type="protein sequence ID" value="GCD20583.1"/>
    <property type="molecule type" value="Genomic_DNA"/>
</dbReference>
<keyword evidence="7 9" id="KW-0472">Membrane</keyword>
<gene>
    <name evidence="10" type="ORF">CTKZ_21450</name>
</gene>
<sequence>MTLDKPAAAQKPSVLGAARAALAATSATRPDADRRARAGNESVPPSVRAAASWSWRLLLIGAALAVLLWLIAQLKVVVVPVAIALLLTVLLTPLVGWLHRRLRLPRGAAAGLAVVALVAVVGTLLGLAGRSVVRGIGDLWSQASQGVDKILDWLATGPLELSTQDMQTWVDRIQESASGASSSVLSGVVTGATTVGHVLAGAIIALFCTFFFLLDGRTIWAWVVGLLPRGSREHVHQAARRGVVTLGAYTRTQILVAAVDAIGIGVGAAILGVPLALPLAILVFLGSFVPIVGAVVTGSIAVLVALVAQGPGAALIMLAIVLGVQQLEGHVLQPFLMGHAVSLHPVAVLLSVAAGSFVAGIIGALFAVPIAAVLNTVVLYLHGHDKFPQLGTHDHVPVRGRGHPVLDRAVAQVAERESERDATERTDEELGAGEATGEDEAATVQGADDPPVQRADDRPGRGATADGGTR</sequence>
<feature type="transmembrane region" description="Helical" evidence="9">
    <location>
        <begin position="195"/>
        <end position="214"/>
    </location>
</feature>
<feature type="transmembrane region" description="Helical" evidence="9">
    <location>
        <begin position="261"/>
        <end position="285"/>
    </location>
</feature>
<keyword evidence="6 9" id="KW-1133">Transmembrane helix</keyword>
<reference evidence="10 11" key="1">
    <citation type="submission" date="2018-11" db="EMBL/GenBank/DDBJ databases">
        <title>Draft genome sequence of Cellulomonas takizawaensis strain TKZ-21.</title>
        <authorList>
            <person name="Yamamura H."/>
            <person name="Hayashi T."/>
            <person name="Hamada M."/>
            <person name="Serisawa Y."/>
            <person name="Matsuyama K."/>
            <person name="Nakagawa Y."/>
            <person name="Otoguro M."/>
            <person name="Yanagida F."/>
            <person name="Hayakawa M."/>
        </authorList>
    </citation>
    <scope>NUCLEOTIDE SEQUENCE [LARGE SCALE GENOMIC DNA]</scope>
    <source>
        <strain evidence="10 11">TKZ-21</strain>
    </source>
</reference>
<feature type="transmembrane region" description="Helical" evidence="9">
    <location>
        <begin position="291"/>
        <end position="324"/>
    </location>
</feature>
<dbReference type="Pfam" id="PF01594">
    <property type="entry name" value="AI-2E_transport"/>
    <property type="match status" value="1"/>
</dbReference>
<evidence type="ECO:0000256" key="8">
    <source>
        <dbReference type="SAM" id="MobiDB-lite"/>
    </source>
</evidence>
<comment type="subcellular location">
    <subcellularLocation>
        <location evidence="1">Cell membrane</location>
        <topology evidence="1">Multi-pass membrane protein</topology>
    </subcellularLocation>
</comment>
<feature type="region of interest" description="Disordered" evidence="8">
    <location>
        <begin position="413"/>
        <end position="470"/>
    </location>
</feature>
<dbReference type="PANTHER" id="PTHR21716:SF53">
    <property type="entry name" value="PERMEASE PERM-RELATED"/>
    <property type="match status" value="1"/>
</dbReference>
<feature type="compositionally biased region" description="Basic and acidic residues" evidence="8">
    <location>
        <begin position="414"/>
        <end position="425"/>
    </location>
</feature>
<evidence type="ECO:0000256" key="6">
    <source>
        <dbReference type="ARBA" id="ARBA00022989"/>
    </source>
</evidence>
<keyword evidence="4" id="KW-1003">Cell membrane</keyword>
<dbReference type="GO" id="GO:0055085">
    <property type="term" value="P:transmembrane transport"/>
    <property type="evidence" value="ECO:0007669"/>
    <property type="project" value="TreeGrafter"/>
</dbReference>
<feature type="transmembrane region" description="Helical" evidence="9">
    <location>
        <begin position="77"/>
        <end position="98"/>
    </location>
</feature>
<feature type="transmembrane region" description="Helical" evidence="9">
    <location>
        <begin position="53"/>
        <end position="71"/>
    </location>
</feature>
<evidence type="ECO:0000256" key="4">
    <source>
        <dbReference type="ARBA" id="ARBA00022475"/>
    </source>
</evidence>
<feature type="compositionally biased region" description="Acidic residues" evidence="8">
    <location>
        <begin position="426"/>
        <end position="441"/>
    </location>
</feature>
<name>A0A401V105_9CELL</name>
<feature type="transmembrane region" description="Helical" evidence="9">
    <location>
        <begin position="110"/>
        <end position="129"/>
    </location>
</feature>
<protein>
    <submittedName>
        <fullName evidence="10">AI-2E family transporter</fullName>
    </submittedName>
</protein>
<evidence type="ECO:0000256" key="9">
    <source>
        <dbReference type="SAM" id="Phobius"/>
    </source>
</evidence>
<dbReference type="PANTHER" id="PTHR21716">
    <property type="entry name" value="TRANSMEMBRANE PROTEIN"/>
    <property type="match status" value="1"/>
</dbReference>
<evidence type="ECO:0000313" key="11">
    <source>
        <dbReference type="Proteomes" id="UP000288246"/>
    </source>
</evidence>
<evidence type="ECO:0000256" key="3">
    <source>
        <dbReference type="ARBA" id="ARBA00022448"/>
    </source>
</evidence>
<evidence type="ECO:0000256" key="1">
    <source>
        <dbReference type="ARBA" id="ARBA00004651"/>
    </source>
</evidence>
<keyword evidence="5 9" id="KW-0812">Transmembrane</keyword>
<dbReference type="GO" id="GO:0005886">
    <property type="term" value="C:plasma membrane"/>
    <property type="evidence" value="ECO:0007669"/>
    <property type="project" value="UniProtKB-SubCell"/>
</dbReference>
<accession>A0A401V105</accession>
<evidence type="ECO:0000256" key="2">
    <source>
        <dbReference type="ARBA" id="ARBA00009773"/>
    </source>
</evidence>
<evidence type="ECO:0000256" key="5">
    <source>
        <dbReference type="ARBA" id="ARBA00022692"/>
    </source>
</evidence>
<organism evidence="10 11">
    <name type="scientific">Cellulomonas algicola</name>
    <dbReference type="NCBI Taxonomy" id="2071633"/>
    <lineage>
        <taxon>Bacteria</taxon>
        <taxon>Bacillati</taxon>
        <taxon>Actinomycetota</taxon>
        <taxon>Actinomycetes</taxon>
        <taxon>Micrococcales</taxon>
        <taxon>Cellulomonadaceae</taxon>
        <taxon>Cellulomonas</taxon>
    </lineage>
</organism>
<keyword evidence="3" id="KW-0813">Transport</keyword>
<comment type="caution">
    <text evidence="10">The sequence shown here is derived from an EMBL/GenBank/DDBJ whole genome shotgun (WGS) entry which is preliminary data.</text>
</comment>
<comment type="similarity">
    <text evidence="2">Belongs to the autoinducer-2 exporter (AI-2E) (TC 2.A.86) family.</text>
</comment>
<evidence type="ECO:0000256" key="7">
    <source>
        <dbReference type="ARBA" id="ARBA00023136"/>
    </source>
</evidence>
<dbReference type="Proteomes" id="UP000288246">
    <property type="component" value="Unassembled WGS sequence"/>
</dbReference>
<keyword evidence="11" id="KW-1185">Reference proteome</keyword>
<dbReference type="InterPro" id="IPR002549">
    <property type="entry name" value="AI-2E-like"/>
</dbReference>
<proteinExistence type="inferred from homology"/>
<dbReference type="AlphaFoldDB" id="A0A401V105"/>
<evidence type="ECO:0000313" key="10">
    <source>
        <dbReference type="EMBL" id="GCD20583.1"/>
    </source>
</evidence>